<evidence type="ECO:0000313" key="1">
    <source>
        <dbReference type="EMBL" id="BBT41432.1"/>
    </source>
</evidence>
<organism evidence="1 2">
    <name type="scientific">Pseudomonas putida</name>
    <name type="common">Arthrobacter siderocapsulatus</name>
    <dbReference type="NCBI Taxonomy" id="303"/>
    <lineage>
        <taxon>Bacteria</taxon>
        <taxon>Pseudomonadati</taxon>
        <taxon>Pseudomonadota</taxon>
        <taxon>Gammaproteobacteria</taxon>
        <taxon>Pseudomonadales</taxon>
        <taxon>Pseudomonadaceae</taxon>
        <taxon>Pseudomonas</taxon>
    </lineage>
</organism>
<protein>
    <submittedName>
        <fullName evidence="1">Uncharacterized protein</fullName>
    </submittedName>
</protein>
<name>A0A6S5TY50_PSEPU</name>
<accession>A0A6S5TY50</accession>
<evidence type="ECO:0000313" key="2">
    <source>
        <dbReference type="Proteomes" id="UP000515680"/>
    </source>
</evidence>
<dbReference type="RefSeq" id="WP_182816104.1">
    <property type="nucleotide sequence ID" value="NZ_AP022227.1"/>
</dbReference>
<dbReference type="EMBL" id="AP022227">
    <property type="protein sequence ID" value="BBT41432.1"/>
    <property type="molecule type" value="Genomic_DNA"/>
</dbReference>
<dbReference type="AlphaFoldDB" id="A0A6S5TY50"/>
<gene>
    <name evidence="1" type="ORF">WP8W18C01_37730</name>
</gene>
<reference evidence="1 2" key="1">
    <citation type="submission" date="2019-12" db="EMBL/GenBank/DDBJ databases">
        <title>complete genome sequences of Pseudomonas putida str. WP8-W18-CRE-01 isolated from wastewater treatment plant effluent.</title>
        <authorList>
            <person name="Sekizuka T."/>
            <person name="Itokawa K."/>
            <person name="Yatsu K."/>
            <person name="Inamine Y."/>
            <person name="Kuroda M."/>
        </authorList>
    </citation>
    <scope>NUCLEOTIDE SEQUENCE [LARGE SCALE GENOMIC DNA]</scope>
    <source>
        <strain evidence="1 2">WP8-W18-CRE-01</strain>
    </source>
</reference>
<dbReference type="Proteomes" id="UP000515680">
    <property type="component" value="Chromosome"/>
</dbReference>
<proteinExistence type="predicted"/>
<sequence>MTEIVDKIIATLNSQKGELIGVHAMLAAMARSLPATQLQVLLDEFDTELAVARSTLAYSPVPEEVISGLENYVQMWNAIRTEPNQS</sequence>